<comment type="caution">
    <text evidence="2">The sequence shown here is derived from an EMBL/GenBank/DDBJ whole genome shotgun (WGS) entry which is preliminary data.</text>
</comment>
<evidence type="ECO:0008006" key="4">
    <source>
        <dbReference type="Google" id="ProtNLM"/>
    </source>
</evidence>
<evidence type="ECO:0000313" key="3">
    <source>
        <dbReference type="Proteomes" id="UP000241158"/>
    </source>
</evidence>
<name>A0A2P7B1F1_9HYPH</name>
<feature type="chain" id="PRO_5015135778" description="DUF2147 domain-containing protein" evidence="1">
    <location>
        <begin position="22"/>
        <end position="133"/>
    </location>
</feature>
<dbReference type="AlphaFoldDB" id="A0A2P7B1F1"/>
<dbReference type="Proteomes" id="UP000241158">
    <property type="component" value="Unassembled WGS sequence"/>
</dbReference>
<organism evidence="2 3">
    <name type="scientific">Phyllobacterium endophyticum</name>
    <dbReference type="NCBI Taxonomy" id="1149773"/>
    <lineage>
        <taxon>Bacteria</taxon>
        <taxon>Pseudomonadati</taxon>
        <taxon>Pseudomonadota</taxon>
        <taxon>Alphaproteobacteria</taxon>
        <taxon>Hyphomicrobiales</taxon>
        <taxon>Phyllobacteriaceae</taxon>
        <taxon>Phyllobacterium</taxon>
    </lineage>
</organism>
<keyword evidence="1" id="KW-0732">Signal</keyword>
<dbReference type="EMBL" id="PGGN01000001">
    <property type="protein sequence ID" value="PSH60299.1"/>
    <property type="molecule type" value="Genomic_DNA"/>
</dbReference>
<gene>
    <name evidence="2" type="ORF">CU100_06320</name>
</gene>
<keyword evidence="3" id="KW-1185">Reference proteome</keyword>
<reference evidence="3" key="1">
    <citation type="submission" date="2017-11" db="EMBL/GenBank/DDBJ databases">
        <authorList>
            <person name="Kuznetsova I."/>
            <person name="Sazanova A."/>
            <person name="Chirak E."/>
            <person name="Safronova V."/>
            <person name="Willems A."/>
        </authorList>
    </citation>
    <scope>NUCLEOTIDE SEQUENCE [LARGE SCALE GENOMIC DNA]</scope>
    <source>
        <strain evidence="3">PEPV15</strain>
    </source>
</reference>
<sequence length="133" mass="14360">MVRYLLMSFAYIALQTGPAHAGGTSFEGTWHQIASNAGACRTCAVEFKFAGTLLSVNANNGWKATAQNVSESSRSASANGHWSKDAGHLAASPFRAFFEIVDSRLFMKMLVRKKDGSVMAIKAIFERPSQPTA</sequence>
<evidence type="ECO:0000313" key="2">
    <source>
        <dbReference type="EMBL" id="PSH60299.1"/>
    </source>
</evidence>
<evidence type="ECO:0000256" key="1">
    <source>
        <dbReference type="SAM" id="SignalP"/>
    </source>
</evidence>
<proteinExistence type="predicted"/>
<protein>
    <recommendedName>
        <fullName evidence="4">DUF2147 domain-containing protein</fullName>
    </recommendedName>
</protein>
<feature type="signal peptide" evidence="1">
    <location>
        <begin position="1"/>
        <end position="21"/>
    </location>
</feature>
<accession>A0A2P7B1F1</accession>